<feature type="region of interest" description="Disordered" evidence="2">
    <location>
        <begin position="288"/>
        <end position="309"/>
    </location>
</feature>
<feature type="compositionally biased region" description="Polar residues" evidence="2">
    <location>
        <begin position="1"/>
        <end position="22"/>
    </location>
</feature>
<evidence type="ECO:0000256" key="2">
    <source>
        <dbReference type="SAM" id="MobiDB-lite"/>
    </source>
</evidence>
<feature type="compositionally biased region" description="Polar residues" evidence="2">
    <location>
        <begin position="288"/>
        <end position="304"/>
    </location>
</feature>
<feature type="region of interest" description="Disordered" evidence="2">
    <location>
        <begin position="501"/>
        <end position="520"/>
    </location>
</feature>
<feature type="coiled-coil region" evidence="1">
    <location>
        <begin position="467"/>
        <end position="494"/>
    </location>
</feature>
<feature type="compositionally biased region" description="Low complexity" evidence="2">
    <location>
        <begin position="441"/>
        <end position="455"/>
    </location>
</feature>
<comment type="caution">
    <text evidence="3">The sequence shown here is derived from an EMBL/GenBank/DDBJ whole genome shotgun (WGS) entry which is preliminary data.</text>
</comment>
<dbReference type="PANTHER" id="PTHR33861:SF5">
    <property type="entry name" value="GAMMA-TUBULIN COMPLEX COMPONENT"/>
    <property type="match status" value="1"/>
</dbReference>
<protein>
    <submittedName>
        <fullName evidence="3">Uncharacterized protein</fullName>
    </submittedName>
</protein>
<dbReference type="Proteomes" id="UP000318571">
    <property type="component" value="Chromosome 1"/>
</dbReference>
<feature type="region of interest" description="Disordered" evidence="2">
    <location>
        <begin position="439"/>
        <end position="464"/>
    </location>
</feature>
<evidence type="ECO:0000256" key="1">
    <source>
        <dbReference type="SAM" id="Coils"/>
    </source>
</evidence>
<feature type="region of interest" description="Disordered" evidence="2">
    <location>
        <begin position="1"/>
        <end position="29"/>
    </location>
</feature>
<dbReference type="STRING" id="6832.A0A553NST8"/>
<feature type="region of interest" description="Disordered" evidence="2">
    <location>
        <begin position="667"/>
        <end position="706"/>
    </location>
</feature>
<feature type="compositionally biased region" description="Acidic residues" evidence="2">
    <location>
        <begin position="688"/>
        <end position="706"/>
    </location>
</feature>
<dbReference type="OrthoDB" id="5978002at2759"/>
<accession>A0A553NST8</accession>
<feature type="compositionally biased region" description="Basic and acidic residues" evidence="2">
    <location>
        <begin position="153"/>
        <end position="166"/>
    </location>
</feature>
<dbReference type="GO" id="GO:0005737">
    <property type="term" value="C:cytoplasm"/>
    <property type="evidence" value="ECO:0007669"/>
    <property type="project" value="TreeGrafter"/>
</dbReference>
<sequence length="706" mass="77252">MFSWPSLNGGTGPAASTSTPGSNGPLKPGSWLWTDPVTWDHSGDRQSPFLLGVWEGYDANENDPNRFVDNLVSKLLEAESDPLEHIQEAASASLFGLSRPLGSLTPPERTQSLVRAPSVISDPPKLGLDNLVGQPSHIRPSESPTSRYRRLSALRDEDLVGDRSHEGSQTPWLPLTPSSIPRQRHSPNPLSSPGESVDPQVNGESSPPLEHLLGQLSSLPKEQFLAIFKNLLDNYNNDAPTPPALVTNDPPINPMANGNPVFESLSGGMRHAFRPEARNVKTTLFNSPPPTTSHGLNNTPQANLNHANKNKSTNYNNNNNNPMPILPINTKVPPPNMQHPPPVPPTSNGSSHLLHPHHLQPPHHRHLSVDSAPDLPLLPPVEYFRNMPPPTAAPLNLPFASEMDGFSDPPMGGLGTKSLPPFLPPHHPPPFMGFPPPVPPSGGSSASGGFHSNGSNKSVKPVRSGPANELHFRLEECYDQFKQLEKERKKTEADLARHFPGKKVSSSNATPIPRLPPNPSRVDRLILDHMREHARVKTLFLKMERLRNDKPLSGRIHQSLTFWMDAICVVQAKRREEIVNSAGLNNGSFGSISSFNTLINRSGPPAYNFNGPLNGIIRPVDDKDILALAEGIRNLTLASQRSRTSLWSALQVTILFSLDPELASGEAPLSDDSLLEEFDPNQFHDLINDEEETDSEEEPQEPEGKK</sequence>
<organism evidence="3 4">
    <name type="scientific">Tigriopus californicus</name>
    <name type="common">Marine copepod</name>
    <dbReference type="NCBI Taxonomy" id="6832"/>
    <lineage>
        <taxon>Eukaryota</taxon>
        <taxon>Metazoa</taxon>
        <taxon>Ecdysozoa</taxon>
        <taxon>Arthropoda</taxon>
        <taxon>Crustacea</taxon>
        <taxon>Multicrustacea</taxon>
        <taxon>Hexanauplia</taxon>
        <taxon>Copepoda</taxon>
        <taxon>Harpacticoida</taxon>
        <taxon>Harpacticidae</taxon>
        <taxon>Tigriopus</taxon>
    </lineage>
</organism>
<reference evidence="3 4" key="1">
    <citation type="journal article" date="2018" name="Nat. Ecol. Evol.">
        <title>Genomic signatures of mitonuclear coevolution across populations of Tigriopus californicus.</title>
        <authorList>
            <person name="Barreto F.S."/>
            <person name="Watson E.T."/>
            <person name="Lima T.G."/>
            <person name="Willett C.S."/>
            <person name="Edmands S."/>
            <person name="Li W."/>
            <person name="Burton R.S."/>
        </authorList>
    </citation>
    <scope>NUCLEOTIDE SEQUENCE [LARGE SCALE GENOMIC DNA]</scope>
    <source>
        <strain evidence="3 4">San Diego</strain>
    </source>
</reference>
<feature type="compositionally biased region" description="Polar residues" evidence="2">
    <location>
        <begin position="167"/>
        <end position="194"/>
    </location>
</feature>
<feature type="region of interest" description="Disordered" evidence="2">
    <location>
        <begin position="119"/>
        <end position="210"/>
    </location>
</feature>
<dbReference type="GO" id="GO:0005634">
    <property type="term" value="C:nucleus"/>
    <property type="evidence" value="ECO:0007669"/>
    <property type="project" value="TreeGrafter"/>
</dbReference>
<evidence type="ECO:0000313" key="3">
    <source>
        <dbReference type="EMBL" id="TRY68505.1"/>
    </source>
</evidence>
<dbReference type="PANTHER" id="PTHR33861">
    <property type="entry name" value="PROTEIN CBG18333"/>
    <property type="match status" value="1"/>
</dbReference>
<name>A0A553NST8_TIGCA</name>
<dbReference type="GO" id="GO:0007144">
    <property type="term" value="P:female meiosis I"/>
    <property type="evidence" value="ECO:0007669"/>
    <property type="project" value="TreeGrafter"/>
</dbReference>
<dbReference type="AlphaFoldDB" id="A0A553NST8"/>
<proteinExistence type="predicted"/>
<dbReference type="GO" id="GO:0007141">
    <property type="term" value="P:male meiosis I"/>
    <property type="evidence" value="ECO:0007669"/>
    <property type="project" value="TreeGrafter"/>
</dbReference>
<keyword evidence="1" id="KW-0175">Coiled coil</keyword>
<dbReference type="EMBL" id="VCGU01000010">
    <property type="protein sequence ID" value="TRY68505.1"/>
    <property type="molecule type" value="Genomic_DNA"/>
</dbReference>
<dbReference type="GO" id="GO:0048255">
    <property type="term" value="P:mRNA stabilization"/>
    <property type="evidence" value="ECO:0007669"/>
    <property type="project" value="TreeGrafter"/>
</dbReference>
<keyword evidence="4" id="KW-1185">Reference proteome</keyword>
<evidence type="ECO:0000313" key="4">
    <source>
        <dbReference type="Proteomes" id="UP000318571"/>
    </source>
</evidence>
<dbReference type="InterPro" id="IPR027963">
    <property type="entry name" value="MEIOC"/>
</dbReference>
<dbReference type="Pfam" id="PF15189">
    <property type="entry name" value="MEIOC"/>
    <property type="match status" value="2"/>
</dbReference>
<gene>
    <name evidence="3" type="ORF">TCAL_02480</name>
</gene>